<name>A0A419T2I0_9FIRM</name>
<dbReference type="GO" id="GO:0008270">
    <property type="term" value="F:zinc ion binding"/>
    <property type="evidence" value="ECO:0007669"/>
    <property type="project" value="InterPro"/>
</dbReference>
<comment type="subunit">
    <text evidence="7">Homotetramer.</text>
</comment>
<comment type="caution">
    <text evidence="13">The sequence shown here is derived from an EMBL/GenBank/DDBJ whole genome shotgun (WGS) entry which is preliminary data.</text>
</comment>
<dbReference type="NCBIfam" id="TIGR00857">
    <property type="entry name" value="pyrC_multi"/>
    <property type="match status" value="1"/>
</dbReference>
<evidence type="ECO:0000256" key="9">
    <source>
        <dbReference type="ARBA" id="ARBA00022723"/>
    </source>
</evidence>
<keyword evidence="14" id="KW-1185">Reference proteome</keyword>
<dbReference type="GO" id="GO:0050897">
    <property type="term" value="F:cobalt ion binding"/>
    <property type="evidence" value="ECO:0007669"/>
    <property type="project" value="InterPro"/>
</dbReference>
<evidence type="ECO:0000256" key="7">
    <source>
        <dbReference type="ARBA" id="ARBA00011881"/>
    </source>
</evidence>
<evidence type="ECO:0000256" key="6">
    <source>
        <dbReference type="ARBA" id="ARBA00010368"/>
    </source>
</evidence>
<keyword evidence="10" id="KW-0378">Hydrolase</keyword>
<dbReference type="GO" id="GO:0000256">
    <property type="term" value="P:allantoin catabolic process"/>
    <property type="evidence" value="ECO:0007669"/>
    <property type="project" value="InterPro"/>
</dbReference>
<evidence type="ECO:0000313" key="14">
    <source>
        <dbReference type="Proteomes" id="UP000284177"/>
    </source>
</evidence>
<evidence type="ECO:0000259" key="12">
    <source>
        <dbReference type="Pfam" id="PF01979"/>
    </source>
</evidence>
<gene>
    <name evidence="13" type="ORF">BET03_12200</name>
</gene>
<dbReference type="InterPro" id="IPR002195">
    <property type="entry name" value="Dihydroorotase_CS"/>
</dbReference>
<dbReference type="SUPFAM" id="SSF51338">
    <property type="entry name" value="Composite domain of metallo-dependent hydrolases"/>
    <property type="match status" value="1"/>
</dbReference>
<dbReference type="GO" id="GO:0006145">
    <property type="term" value="P:purine nucleobase catabolic process"/>
    <property type="evidence" value="ECO:0007669"/>
    <property type="project" value="TreeGrafter"/>
</dbReference>
<dbReference type="EC" id="3.5.2.5" evidence="8"/>
<organism evidence="13 14">
    <name type="scientific">Thermohalobacter berrensis</name>
    <dbReference type="NCBI Taxonomy" id="99594"/>
    <lineage>
        <taxon>Bacteria</taxon>
        <taxon>Bacillati</taxon>
        <taxon>Bacillota</taxon>
        <taxon>Tissierellia</taxon>
        <taxon>Tissierellales</taxon>
        <taxon>Thermohalobacteraceae</taxon>
        <taxon>Thermohalobacter</taxon>
    </lineage>
</organism>
<dbReference type="Gene3D" id="2.30.40.10">
    <property type="entry name" value="Urease, subunit C, domain 1"/>
    <property type="match status" value="1"/>
</dbReference>
<keyword evidence="9" id="KW-0479">Metal-binding</keyword>
<comment type="similarity">
    <text evidence="4">Belongs to the metallo-dependent hydrolases superfamily. Hydantoinase/dihydropyrimidinase family.</text>
</comment>
<evidence type="ECO:0000256" key="3">
    <source>
        <dbReference type="ARBA" id="ARBA00004968"/>
    </source>
</evidence>
<dbReference type="Pfam" id="PF01979">
    <property type="entry name" value="Amidohydro_1"/>
    <property type="match status" value="1"/>
</dbReference>
<dbReference type="EMBL" id="MCIB01000016">
    <property type="protein sequence ID" value="RKD31656.1"/>
    <property type="molecule type" value="Genomic_DNA"/>
</dbReference>
<dbReference type="InterPro" id="IPR032466">
    <property type="entry name" value="Metal_Hydrolase"/>
</dbReference>
<dbReference type="FunFam" id="3.20.20.140:FF:000174">
    <property type="entry name" value="Dihydropyrimidinase-related protein 2"/>
    <property type="match status" value="1"/>
</dbReference>
<dbReference type="Gene3D" id="3.20.20.140">
    <property type="entry name" value="Metal-dependent hydrolases"/>
    <property type="match status" value="1"/>
</dbReference>
<evidence type="ECO:0000256" key="2">
    <source>
        <dbReference type="ARBA" id="ARBA00002368"/>
    </source>
</evidence>
<dbReference type="AlphaFoldDB" id="A0A419T2I0"/>
<protein>
    <recommendedName>
        <fullName evidence="8">allantoinase</fullName>
        <ecNumber evidence="8">3.5.2.5</ecNumber>
    </recommendedName>
</protein>
<evidence type="ECO:0000256" key="4">
    <source>
        <dbReference type="ARBA" id="ARBA00008829"/>
    </source>
</evidence>
<dbReference type="PANTHER" id="PTHR43668">
    <property type="entry name" value="ALLANTOINASE"/>
    <property type="match status" value="1"/>
</dbReference>
<dbReference type="GO" id="GO:0005737">
    <property type="term" value="C:cytoplasm"/>
    <property type="evidence" value="ECO:0007669"/>
    <property type="project" value="TreeGrafter"/>
</dbReference>
<reference evidence="13 14" key="1">
    <citation type="submission" date="2016-08" db="EMBL/GenBank/DDBJ databases">
        <title>Novel Firmicutes and Novel Genomes.</title>
        <authorList>
            <person name="Poppleton D.I."/>
            <person name="Gribaldo S."/>
        </authorList>
    </citation>
    <scope>NUCLEOTIDE SEQUENCE [LARGE SCALE GENOMIC DNA]</scope>
    <source>
        <strain evidence="13 14">CTT3</strain>
    </source>
</reference>
<comment type="function">
    <text evidence="2">Catalyzes the reversible cyclization of carbamoyl aspartate to dihydroorotate.</text>
</comment>
<proteinExistence type="inferred from homology"/>
<dbReference type="NCBIfam" id="TIGR03178">
    <property type="entry name" value="allantoinase"/>
    <property type="match status" value="1"/>
</dbReference>
<evidence type="ECO:0000256" key="10">
    <source>
        <dbReference type="ARBA" id="ARBA00022801"/>
    </source>
</evidence>
<accession>A0A419T2I0</accession>
<evidence type="ECO:0000256" key="5">
    <source>
        <dbReference type="ARBA" id="ARBA00010286"/>
    </source>
</evidence>
<dbReference type="InterPro" id="IPR017593">
    <property type="entry name" value="Allantoinase"/>
</dbReference>
<feature type="domain" description="Amidohydrolase-related" evidence="12">
    <location>
        <begin position="53"/>
        <end position="439"/>
    </location>
</feature>
<sequence length="470" mass="51974">MYDLILKNARIPQGDDTVVTNILVKDGKISGFTQELDGIEAKEVMDVEGHLTLPGCIDSHVHINDPGFTHRENFLTGTSAAASGGITTVIDMPCCSVPSVRSVEQLENKLNAIKDKAIVDYAMWGGVTGEDVREGWLHNVKEQADYGVVAFKVYMTPSVPTYPRVTDPEMLEAFKAVAETGLPIGIHAENFDMCDFYVKKFEEEGRMDGPAWAEARMPLAEKVAIELGISFAEATGARLHIVHMSTGIGAKLVGEAKKRGLDVTAETCPHYLTLNYKDAMSKFKQFAKIAPPLRTEKDNEELWEGLQNGSVDFIATDHAPYEIATEKDAEGMNIWTAFPGIPGVETMVPIIISEGYNKGRLSLSRLVEVLSTSPAKHYGLYPKKGAMFIGSDADFTVIDLDKEWTIDKDKMYTKSKYTPFHGYKLKGKPVKTIVRGKLVYDDENGIVGQEGYGEFIKRQSIQKLDKAIKY</sequence>
<evidence type="ECO:0000313" key="13">
    <source>
        <dbReference type="EMBL" id="RKD31656.1"/>
    </source>
</evidence>
<comment type="similarity">
    <text evidence="6">Belongs to the metallo-dependent hydrolases superfamily. Allantoinase family.</text>
</comment>
<evidence type="ECO:0000256" key="1">
    <source>
        <dbReference type="ARBA" id="ARBA00001947"/>
    </source>
</evidence>
<dbReference type="InterPro" id="IPR011059">
    <property type="entry name" value="Metal-dep_hydrolase_composite"/>
</dbReference>
<keyword evidence="11" id="KW-0862">Zinc</keyword>
<evidence type="ECO:0000256" key="8">
    <source>
        <dbReference type="ARBA" id="ARBA00012863"/>
    </source>
</evidence>
<dbReference type="RefSeq" id="WP_120169218.1">
    <property type="nucleotide sequence ID" value="NZ_MCIB01000016.1"/>
</dbReference>
<dbReference type="PANTHER" id="PTHR43668:SF2">
    <property type="entry name" value="ALLANTOINASE"/>
    <property type="match status" value="1"/>
</dbReference>
<comment type="pathway">
    <text evidence="3">Nitrogen metabolism; (S)-allantoin degradation; allantoate from (S)-allantoin: step 1/1.</text>
</comment>
<dbReference type="OrthoDB" id="9765462at2"/>
<dbReference type="Proteomes" id="UP000284177">
    <property type="component" value="Unassembled WGS sequence"/>
</dbReference>
<dbReference type="PROSITE" id="PS00482">
    <property type="entry name" value="DIHYDROOROTASE_1"/>
    <property type="match status" value="1"/>
</dbReference>
<dbReference type="GO" id="GO:0004038">
    <property type="term" value="F:allantoinase activity"/>
    <property type="evidence" value="ECO:0007669"/>
    <property type="project" value="UniProtKB-EC"/>
</dbReference>
<dbReference type="InterPro" id="IPR050138">
    <property type="entry name" value="DHOase/Allantoinase_Hydrolase"/>
</dbReference>
<dbReference type="SUPFAM" id="SSF51556">
    <property type="entry name" value="Metallo-dependent hydrolases"/>
    <property type="match status" value="1"/>
</dbReference>
<comment type="cofactor">
    <cofactor evidence="1">
        <name>Zn(2+)</name>
        <dbReference type="ChEBI" id="CHEBI:29105"/>
    </cofactor>
</comment>
<evidence type="ECO:0000256" key="11">
    <source>
        <dbReference type="ARBA" id="ARBA00022833"/>
    </source>
</evidence>
<comment type="similarity">
    <text evidence="5">Belongs to the metallo-dependent hydrolases superfamily. DHOase family. Class I DHOase subfamily.</text>
</comment>
<dbReference type="InterPro" id="IPR006680">
    <property type="entry name" value="Amidohydro-rel"/>
</dbReference>